<dbReference type="AlphaFoldDB" id="A0A091SXS2"/>
<accession>A0A091SXS2</accession>
<reference evidence="2 3" key="1">
    <citation type="submission" date="2014-04" db="EMBL/GenBank/DDBJ databases">
        <title>Genome evolution of avian class.</title>
        <authorList>
            <person name="Zhang G."/>
            <person name="Li C."/>
        </authorList>
    </citation>
    <scope>NUCLEOTIDE SEQUENCE [LARGE SCALE GENOMIC DNA]</scope>
    <source>
        <strain evidence="2">BGI_N334</strain>
    </source>
</reference>
<evidence type="ECO:0000313" key="3">
    <source>
        <dbReference type="Proteomes" id="UP000054150"/>
    </source>
</evidence>
<proteinExistence type="predicted"/>
<keyword evidence="3" id="KW-1185">Reference proteome</keyword>
<dbReference type="Proteomes" id="UP000054150">
    <property type="component" value="Unassembled WGS sequence"/>
</dbReference>
<dbReference type="GO" id="GO:0005886">
    <property type="term" value="C:plasma membrane"/>
    <property type="evidence" value="ECO:0007669"/>
    <property type="project" value="TreeGrafter"/>
</dbReference>
<keyword evidence="2" id="KW-0675">Receptor</keyword>
<dbReference type="PANTHER" id="PTHR20859">
    <property type="entry name" value="INTERFERON/INTERLEUKIN RECEPTOR"/>
    <property type="match status" value="1"/>
</dbReference>
<name>A0A091SXS2_PELCR</name>
<dbReference type="SUPFAM" id="SSF49265">
    <property type="entry name" value="Fibronectin type III"/>
    <property type="match status" value="1"/>
</dbReference>
<dbReference type="EMBL" id="KK488593">
    <property type="protein sequence ID" value="KFQ62790.1"/>
    <property type="molecule type" value="Genomic_DNA"/>
</dbReference>
<dbReference type="InterPro" id="IPR015373">
    <property type="entry name" value="Interferon/interleukin_rcp_dom"/>
</dbReference>
<dbReference type="InterPro" id="IPR050650">
    <property type="entry name" value="Type-II_Cytokine-TF_Rcpt"/>
</dbReference>
<dbReference type="PANTHER" id="PTHR20859:SF84">
    <property type="entry name" value="INTERFERON ALPHA_BETA RECEPTOR 2"/>
    <property type="match status" value="1"/>
</dbReference>
<dbReference type="InterPro" id="IPR013783">
    <property type="entry name" value="Ig-like_fold"/>
</dbReference>
<feature type="non-terminal residue" evidence="2">
    <location>
        <position position="1"/>
    </location>
</feature>
<gene>
    <name evidence="2" type="ORF">N334_07013</name>
</gene>
<protein>
    <submittedName>
        <fullName evidence="2">Interferon alpha/beta receptor 2</fullName>
    </submittedName>
</protein>
<dbReference type="Pfam" id="PF09294">
    <property type="entry name" value="Interfer-bind"/>
    <property type="match status" value="1"/>
</dbReference>
<dbReference type="Gene3D" id="2.60.40.10">
    <property type="entry name" value="Immunoglobulins"/>
    <property type="match status" value="1"/>
</dbReference>
<dbReference type="InterPro" id="IPR036116">
    <property type="entry name" value="FN3_sf"/>
</dbReference>
<evidence type="ECO:0000259" key="1">
    <source>
        <dbReference type="Pfam" id="PF09294"/>
    </source>
</evidence>
<feature type="non-terminal residue" evidence="2">
    <location>
        <position position="153"/>
    </location>
</feature>
<feature type="domain" description="Interferon/interleukin receptor" evidence="1">
    <location>
        <begin position="2"/>
        <end position="105"/>
    </location>
</feature>
<organism evidence="2 3">
    <name type="scientific">Pelecanus crispus</name>
    <name type="common">Dalmatian pelican</name>
    <dbReference type="NCBI Taxonomy" id="36300"/>
    <lineage>
        <taxon>Eukaryota</taxon>
        <taxon>Metazoa</taxon>
        <taxon>Chordata</taxon>
        <taxon>Craniata</taxon>
        <taxon>Vertebrata</taxon>
        <taxon>Euteleostomi</taxon>
        <taxon>Archelosauria</taxon>
        <taxon>Archosauria</taxon>
        <taxon>Dinosauria</taxon>
        <taxon>Saurischia</taxon>
        <taxon>Theropoda</taxon>
        <taxon>Coelurosauria</taxon>
        <taxon>Aves</taxon>
        <taxon>Neognathae</taxon>
        <taxon>Neoaves</taxon>
        <taxon>Aequornithes</taxon>
        <taxon>Pelecaniformes</taxon>
        <taxon>Pelecanidae</taxon>
        <taxon>Pelecanus</taxon>
    </lineage>
</organism>
<sequence>ASLGPPEVNISSCLNCINVTIKLPTSYFRKNEKLMSLIDIYQELDYDITLKTLDGEHKRPPEKTTEETFNTVIEELYPSRNYCVSVMVTASLNKHSIPSAWKCVTANSIAQEDYRTVAIAGAVCFSLVLAGALKCVYAGGYVLVKKPLPRTLV</sequence>
<evidence type="ECO:0000313" key="2">
    <source>
        <dbReference type="EMBL" id="KFQ62790.1"/>
    </source>
</evidence>
<dbReference type="GO" id="GO:0042018">
    <property type="term" value="F:interleukin-22 receptor activity"/>
    <property type="evidence" value="ECO:0007669"/>
    <property type="project" value="TreeGrafter"/>
</dbReference>